<gene>
    <name evidence="2" type="ORF">CBF37_09450</name>
</gene>
<accession>A0A429ZVE7</accession>
<dbReference type="InterPro" id="IPR029010">
    <property type="entry name" value="ThuA-like"/>
</dbReference>
<organism evidence="2 3">
    <name type="scientific">Vagococcus vulneris</name>
    <dbReference type="NCBI Taxonomy" id="1977869"/>
    <lineage>
        <taxon>Bacteria</taxon>
        <taxon>Bacillati</taxon>
        <taxon>Bacillota</taxon>
        <taxon>Bacilli</taxon>
        <taxon>Lactobacillales</taxon>
        <taxon>Enterococcaceae</taxon>
        <taxon>Vagococcus</taxon>
    </lineage>
</organism>
<dbReference type="EMBL" id="NGJS01000015">
    <property type="protein sequence ID" value="RST97689.1"/>
    <property type="molecule type" value="Genomic_DNA"/>
</dbReference>
<dbReference type="AlphaFoldDB" id="A0A429ZVE7"/>
<evidence type="ECO:0000313" key="2">
    <source>
        <dbReference type="EMBL" id="RST97689.1"/>
    </source>
</evidence>
<dbReference type="InterPro" id="IPR029062">
    <property type="entry name" value="Class_I_gatase-like"/>
</dbReference>
<proteinExistence type="predicted"/>
<dbReference type="OrthoDB" id="252909at2"/>
<protein>
    <submittedName>
        <fullName evidence="2">Trehalose utilization protein ThuA</fullName>
    </submittedName>
</protein>
<dbReference type="InterPro" id="IPR009381">
    <property type="entry name" value="Trehalose_catabolism_ThuA_prok"/>
</dbReference>
<comment type="caution">
    <text evidence="2">The sequence shown here is derived from an EMBL/GenBank/DDBJ whole genome shotgun (WGS) entry which is preliminary data.</text>
</comment>
<keyword evidence="3" id="KW-1185">Reference proteome</keyword>
<evidence type="ECO:0000259" key="1">
    <source>
        <dbReference type="Pfam" id="PF06283"/>
    </source>
</evidence>
<dbReference type="Proteomes" id="UP000287857">
    <property type="component" value="Unassembled WGS sequence"/>
</dbReference>
<evidence type="ECO:0000313" key="3">
    <source>
        <dbReference type="Proteomes" id="UP000287857"/>
    </source>
</evidence>
<dbReference type="PIRSF" id="PIRSF030013">
    <property type="entry name" value="ThuA"/>
    <property type="match status" value="1"/>
</dbReference>
<dbReference type="Gene3D" id="3.40.50.880">
    <property type="match status" value="1"/>
</dbReference>
<reference evidence="2 3" key="1">
    <citation type="submission" date="2017-05" db="EMBL/GenBank/DDBJ databases">
        <title>Vagococcus spp. assemblies.</title>
        <authorList>
            <person name="Gulvik C.A."/>
        </authorList>
    </citation>
    <scope>NUCLEOTIDE SEQUENCE [LARGE SCALE GENOMIC DNA]</scope>
    <source>
        <strain evidence="2 3">SS1995</strain>
    </source>
</reference>
<dbReference type="RefSeq" id="WP_125984506.1">
    <property type="nucleotide sequence ID" value="NZ_NGJS01000015.1"/>
</dbReference>
<name>A0A429ZVE7_9ENTE</name>
<sequence length="237" mass="27731">MIHVTVWNEYRHEKTDKKVRDVYPNGIHEQLKSFLKEDFEVKTATLDDPEHGLSEDVLNDTDVLIWWGHIAHDEVSEEVVNRVHQRVLQGMGLVVLHSAHMSKIFIKLMGTSCDLKWREADERCRIWNVNPSHPIVEGVGEFIDLEKEEMYGEHFDIPAPDELVFINWYQGGEVFRGGCTYRRGNGKIFYFQPGHETYPSYYHPKVQRVIKNAVNWCHPTENNYPTYGNHLPLEKLS</sequence>
<feature type="domain" description="ThuA-like" evidence="1">
    <location>
        <begin position="4"/>
        <end position="217"/>
    </location>
</feature>
<dbReference type="SUPFAM" id="SSF52317">
    <property type="entry name" value="Class I glutamine amidotransferase-like"/>
    <property type="match status" value="1"/>
</dbReference>
<dbReference type="Pfam" id="PF06283">
    <property type="entry name" value="ThuA"/>
    <property type="match status" value="1"/>
</dbReference>